<dbReference type="Proteomes" id="UP000060699">
    <property type="component" value="Chromosome"/>
</dbReference>
<dbReference type="STRING" id="76731.RD2015_3108"/>
<evidence type="ECO:0000313" key="1">
    <source>
        <dbReference type="EMBL" id="ALV07569.1"/>
    </source>
</evidence>
<dbReference type="EMBL" id="CP013729">
    <property type="protein sequence ID" value="ALV07569.1"/>
    <property type="molecule type" value="Genomic_DNA"/>
</dbReference>
<dbReference type="AlphaFoldDB" id="A0A0U2U6B0"/>
<dbReference type="Pfam" id="PF09487">
    <property type="entry name" value="HrpB2"/>
    <property type="match status" value="1"/>
</dbReference>
<evidence type="ECO:0000313" key="2">
    <source>
        <dbReference type="Proteomes" id="UP000060699"/>
    </source>
</evidence>
<proteinExistence type="predicted"/>
<dbReference type="OrthoDB" id="8811199at2"/>
<dbReference type="KEGG" id="rdp:RD2015_3108"/>
<dbReference type="InterPro" id="IPR013391">
    <property type="entry name" value="T3SS_HrpB2"/>
</dbReference>
<dbReference type="RefSeq" id="WP_058935662.1">
    <property type="nucleotide sequence ID" value="NZ_CP013729.1"/>
</dbReference>
<sequence length="130" mass="13938">MTDPIQAIAAQDILRQAGGTTPDLQAQAQRFEQLMAQQPQADAGSQRPAAVSAADSTMGRTLHTLDDASRQVTADMQRFVADAPTMDLQTLTTRSMELNLQVATQGLQFTACTSVAQSSKNGLQTLMKNQ</sequence>
<protein>
    <submittedName>
        <fullName evidence="1">Uncharacterized protein</fullName>
    </submittedName>
</protein>
<gene>
    <name evidence="1" type="ORF">RD2015_3108</name>
</gene>
<name>A0A0U2U6B0_9BURK</name>
<organism evidence="1 2">
    <name type="scientific">Roseateles depolymerans</name>
    <dbReference type="NCBI Taxonomy" id="76731"/>
    <lineage>
        <taxon>Bacteria</taxon>
        <taxon>Pseudomonadati</taxon>
        <taxon>Pseudomonadota</taxon>
        <taxon>Betaproteobacteria</taxon>
        <taxon>Burkholderiales</taxon>
        <taxon>Sphaerotilaceae</taxon>
        <taxon>Roseateles</taxon>
    </lineage>
</organism>
<accession>A0A0U2U6B0</accession>
<reference evidence="1 2" key="1">
    <citation type="submission" date="2015-12" db="EMBL/GenBank/DDBJ databases">
        <title>Complete genome of Roseateles depolymerans KCTC 42856.</title>
        <authorList>
            <person name="Kim K.M."/>
        </authorList>
    </citation>
    <scope>NUCLEOTIDE SEQUENCE [LARGE SCALE GENOMIC DNA]</scope>
    <source>
        <strain evidence="1 2">KCTC 42856</strain>
    </source>
</reference>
<keyword evidence="2" id="KW-1185">Reference proteome</keyword>